<dbReference type="AlphaFoldDB" id="A0A537K040"/>
<dbReference type="PANTHER" id="PTHR39344">
    <property type="entry name" value="UPF0182 PROTEIN SLL1060"/>
    <property type="match status" value="1"/>
</dbReference>
<dbReference type="Pfam" id="PF03699">
    <property type="entry name" value="UPF0182"/>
    <property type="match status" value="1"/>
</dbReference>
<keyword evidence="2 5" id="KW-0812">Transmembrane</keyword>
<feature type="transmembrane region" description="Helical" evidence="5">
    <location>
        <begin position="164"/>
        <end position="182"/>
    </location>
</feature>
<name>A0A537K040_9BACT</name>
<dbReference type="EMBL" id="VBAK01000129">
    <property type="protein sequence ID" value="TMI89145.1"/>
    <property type="molecule type" value="Genomic_DNA"/>
</dbReference>
<evidence type="ECO:0000256" key="5">
    <source>
        <dbReference type="HAMAP-Rule" id="MF_01600"/>
    </source>
</evidence>
<organism evidence="6 7">
    <name type="scientific">Candidatus Segetimicrobium genomatis</name>
    <dbReference type="NCBI Taxonomy" id="2569760"/>
    <lineage>
        <taxon>Bacteria</taxon>
        <taxon>Bacillati</taxon>
        <taxon>Candidatus Sysuimicrobiota</taxon>
        <taxon>Candidatus Sysuimicrobiia</taxon>
        <taxon>Candidatus Sysuimicrobiales</taxon>
        <taxon>Candidatus Segetimicrobiaceae</taxon>
        <taxon>Candidatus Segetimicrobium</taxon>
    </lineage>
</organism>
<dbReference type="HAMAP" id="MF_01600">
    <property type="entry name" value="UPF0182"/>
    <property type="match status" value="1"/>
</dbReference>
<gene>
    <name evidence="6" type="ORF">E6H00_10555</name>
</gene>
<evidence type="ECO:0000313" key="6">
    <source>
        <dbReference type="EMBL" id="TMI89145.1"/>
    </source>
</evidence>
<comment type="similarity">
    <text evidence="5">Belongs to the UPF0182 family.</text>
</comment>
<dbReference type="Proteomes" id="UP000318509">
    <property type="component" value="Unassembled WGS sequence"/>
</dbReference>
<comment type="caution">
    <text evidence="5">Lacks conserved residue(s) required for the propagation of feature annotation.</text>
</comment>
<dbReference type="InterPro" id="IPR005372">
    <property type="entry name" value="UPF0182"/>
</dbReference>
<feature type="transmembrane region" description="Helical" evidence="5">
    <location>
        <begin position="203"/>
        <end position="227"/>
    </location>
</feature>
<accession>A0A537K040</accession>
<evidence type="ECO:0000256" key="2">
    <source>
        <dbReference type="ARBA" id="ARBA00022692"/>
    </source>
</evidence>
<keyword evidence="4 5" id="KW-0472">Membrane</keyword>
<feature type="transmembrane region" description="Helical" evidence="5">
    <location>
        <begin position="45"/>
        <end position="69"/>
    </location>
</feature>
<comment type="caution">
    <text evidence="6">The sequence shown here is derived from an EMBL/GenBank/DDBJ whole genome shotgun (WGS) entry which is preliminary data.</text>
</comment>
<dbReference type="GO" id="GO:0005886">
    <property type="term" value="C:plasma membrane"/>
    <property type="evidence" value="ECO:0007669"/>
    <property type="project" value="UniProtKB-SubCell"/>
</dbReference>
<keyword evidence="1 5" id="KW-1003">Cell membrane</keyword>
<sequence>MISGPARLRRALLVLLVILLFLLPRLARAYTEWLWFGEVGYRAVFWVPIASAAAVGLAAALAVFLILWLDIRPLLRLRPIPRVIDLRPSGSRGYQQGIRLRPGVLAAFGAAVVSALAGQAAAGSWPTFQAWLHRVPFGIQDPIFHQDVGFYVFTLPAYTAVYDWLFAWTFVALLIAAAGYYLDLAPLMMRGVWAIPRGVRIHLAVLGGALLLLRAVGFWLDAFGLLFSPRGAVFGAAYADLHATLPALRLLMVLAAASGLLLLSSAWLRTMRAAIGSLALTIVVWIAGTGLYPSAVQQFEVTPNELDREAPYIRNSIEATLHAYNLDQVQEQLFPATESLTPASVQANRAVLDNVRLWDYRPLLRTYLQLQGLRLYYTFTSVGIDRYQIDGREQQVMLSARELDISRLTAAARTWVNDHLVFTHGYGLVMTPVNRISAEGLPDFYIKDIPPQSPIGLRIDRPELYYGLLANQYVIVKTRTKELDYARGDQNAYTSYAGSGGVPLTAPLAKLAFATRFGASQLLLSNDVTAESRVIFHREVTERVAHLAPMLTLDHDPYLVLADGRLYWIVDAYTTSGGYPYSRPVGGVNYIRNSVKAVVDAYDGATRLYVVDPEDPLVQVYGRIYPGLFRPMEALPPSLASHLRYPEDLFTLQAEVYSTFHMKDPRVFYNREDLWVFPNELFTGASQPLEPYYVTLRLDPAQGEEFALILPFTPAGKDNMVAWMAGRSDMPHYGRLLVYRFPKDRTVFGPMQIEARINQDPVISAQLSLWNQQGSQVIRGNLLVIPVADALLYVEPLYLQASGSALPELKRVIVAYGARIAMEPTLEAALARIFVGLPSEVAAGGAGSGPAAAPAPSGGTTAVPRERVAALAAEANAHYERAQAALRAGDFATYGREIDALGRVLAELKRAAGSP</sequence>
<keyword evidence="3 5" id="KW-1133">Transmembrane helix</keyword>
<protein>
    <recommendedName>
        <fullName evidence="5">UPF0182 protein E6H00_10555</fullName>
    </recommendedName>
</protein>
<comment type="subcellular location">
    <subcellularLocation>
        <location evidence="5">Cell membrane</location>
        <topology evidence="5">Multi-pass membrane protein</topology>
    </subcellularLocation>
</comment>
<reference evidence="6 7" key="1">
    <citation type="journal article" date="2019" name="Nat. Microbiol.">
        <title>Mediterranean grassland soil C-N compound turnover is dependent on rainfall and depth, and is mediated by genomically divergent microorganisms.</title>
        <authorList>
            <person name="Diamond S."/>
            <person name="Andeer P.F."/>
            <person name="Li Z."/>
            <person name="Crits-Christoph A."/>
            <person name="Burstein D."/>
            <person name="Anantharaman K."/>
            <person name="Lane K.R."/>
            <person name="Thomas B.C."/>
            <person name="Pan C."/>
            <person name="Northen T.R."/>
            <person name="Banfield J.F."/>
        </authorList>
    </citation>
    <scope>NUCLEOTIDE SEQUENCE [LARGE SCALE GENOMIC DNA]</scope>
    <source>
        <strain evidence="6">NP_3</strain>
    </source>
</reference>
<dbReference type="PANTHER" id="PTHR39344:SF1">
    <property type="entry name" value="UPF0182 PROTEIN SLL1060"/>
    <property type="match status" value="1"/>
</dbReference>
<dbReference type="GO" id="GO:0005576">
    <property type="term" value="C:extracellular region"/>
    <property type="evidence" value="ECO:0007669"/>
    <property type="project" value="TreeGrafter"/>
</dbReference>
<feature type="transmembrane region" description="Helical" evidence="5">
    <location>
        <begin position="275"/>
        <end position="295"/>
    </location>
</feature>
<feature type="transmembrane region" description="Helical" evidence="5">
    <location>
        <begin position="247"/>
        <end position="268"/>
    </location>
</feature>
<evidence type="ECO:0000313" key="7">
    <source>
        <dbReference type="Proteomes" id="UP000318509"/>
    </source>
</evidence>
<proteinExistence type="inferred from homology"/>
<feature type="transmembrane region" description="Helical" evidence="5">
    <location>
        <begin position="102"/>
        <end position="122"/>
    </location>
</feature>
<evidence type="ECO:0000256" key="1">
    <source>
        <dbReference type="ARBA" id="ARBA00022475"/>
    </source>
</evidence>
<evidence type="ECO:0000256" key="3">
    <source>
        <dbReference type="ARBA" id="ARBA00022989"/>
    </source>
</evidence>
<evidence type="ECO:0000256" key="4">
    <source>
        <dbReference type="ARBA" id="ARBA00023136"/>
    </source>
</evidence>